<evidence type="ECO:0000256" key="2">
    <source>
        <dbReference type="ARBA" id="ARBA00022679"/>
    </source>
</evidence>
<name>A0A087U9P1_STEMI</name>
<evidence type="ECO:0000259" key="8">
    <source>
        <dbReference type="Pfam" id="PF01529"/>
    </source>
</evidence>
<keyword evidence="5 7" id="KW-0472">Membrane</keyword>
<reference evidence="9 10" key="1">
    <citation type="submission" date="2013-11" db="EMBL/GenBank/DDBJ databases">
        <title>Genome sequencing of Stegodyphus mimosarum.</title>
        <authorList>
            <person name="Bechsgaard J."/>
        </authorList>
    </citation>
    <scope>NUCLEOTIDE SEQUENCE [LARGE SCALE GENOMIC DNA]</scope>
</reference>
<dbReference type="Proteomes" id="UP000054359">
    <property type="component" value="Unassembled WGS sequence"/>
</dbReference>
<proteinExistence type="inferred from homology"/>
<dbReference type="PANTHER" id="PTHR12246">
    <property type="entry name" value="PALMITOYLTRANSFERASE ZDHHC16"/>
    <property type="match status" value="1"/>
</dbReference>
<feature type="transmembrane region" description="Helical" evidence="7">
    <location>
        <begin position="62"/>
        <end position="83"/>
    </location>
</feature>
<comment type="similarity">
    <text evidence="7">Belongs to the DHHC palmitoyltransferase family.</text>
</comment>
<evidence type="ECO:0000313" key="10">
    <source>
        <dbReference type="Proteomes" id="UP000054359"/>
    </source>
</evidence>
<dbReference type="GO" id="GO:0016020">
    <property type="term" value="C:membrane"/>
    <property type="evidence" value="ECO:0007669"/>
    <property type="project" value="UniProtKB-SubCell"/>
</dbReference>
<evidence type="ECO:0000256" key="3">
    <source>
        <dbReference type="ARBA" id="ARBA00022692"/>
    </source>
</evidence>
<feature type="domain" description="Palmitoyltransferase DHHC" evidence="8">
    <location>
        <begin position="138"/>
        <end position="304"/>
    </location>
</feature>
<dbReference type="AlphaFoldDB" id="A0A087U9P1"/>
<dbReference type="GO" id="GO:0019706">
    <property type="term" value="F:protein-cysteine S-palmitoyltransferase activity"/>
    <property type="evidence" value="ECO:0007669"/>
    <property type="project" value="UniProtKB-EC"/>
</dbReference>
<evidence type="ECO:0000256" key="1">
    <source>
        <dbReference type="ARBA" id="ARBA00004141"/>
    </source>
</evidence>
<keyword evidence="6 7" id="KW-0012">Acyltransferase</keyword>
<comment type="domain">
    <text evidence="7">The DHHC domain is required for palmitoyltransferase activity.</text>
</comment>
<evidence type="ECO:0000256" key="4">
    <source>
        <dbReference type="ARBA" id="ARBA00022989"/>
    </source>
</evidence>
<evidence type="ECO:0000256" key="6">
    <source>
        <dbReference type="ARBA" id="ARBA00023315"/>
    </source>
</evidence>
<keyword evidence="4 7" id="KW-1133">Transmembrane helix</keyword>
<keyword evidence="2 7" id="KW-0808">Transferase</keyword>
<dbReference type="EMBL" id="KK118865">
    <property type="protein sequence ID" value="KFM74080.1"/>
    <property type="molecule type" value="Genomic_DNA"/>
</dbReference>
<gene>
    <name evidence="9" type="ORF">X975_07317</name>
</gene>
<dbReference type="Pfam" id="PF01529">
    <property type="entry name" value="DHHC"/>
    <property type="match status" value="1"/>
</dbReference>
<protein>
    <recommendedName>
        <fullName evidence="7">Palmitoyltransferase</fullName>
        <ecNumber evidence="7">2.3.1.225</ecNumber>
    </recommendedName>
</protein>
<feature type="transmembrane region" description="Helical" evidence="7">
    <location>
        <begin position="182"/>
        <end position="206"/>
    </location>
</feature>
<organism evidence="9 10">
    <name type="scientific">Stegodyphus mimosarum</name>
    <name type="common">African social velvet spider</name>
    <dbReference type="NCBI Taxonomy" id="407821"/>
    <lineage>
        <taxon>Eukaryota</taxon>
        <taxon>Metazoa</taxon>
        <taxon>Ecdysozoa</taxon>
        <taxon>Arthropoda</taxon>
        <taxon>Chelicerata</taxon>
        <taxon>Arachnida</taxon>
        <taxon>Araneae</taxon>
        <taxon>Araneomorphae</taxon>
        <taxon>Entelegynae</taxon>
        <taxon>Eresoidea</taxon>
        <taxon>Eresidae</taxon>
        <taxon>Stegodyphus</taxon>
    </lineage>
</organism>
<keyword evidence="3 7" id="KW-0812">Transmembrane</keyword>
<dbReference type="EC" id="2.3.1.225" evidence="7"/>
<comment type="subcellular location">
    <subcellularLocation>
        <location evidence="1">Membrane</location>
        <topology evidence="1">Multi-pass membrane protein</topology>
    </subcellularLocation>
</comment>
<keyword evidence="10" id="KW-1185">Reference proteome</keyword>
<evidence type="ECO:0000256" key="5">
    <source>
        <dbReference type="ARBA" id="ARBA00023136"/>
    </source>
</evidence>
<sequence length="343" mass="40006">MKIRNWITLRYVQRFVQWIWLVYSISKLTFRSLFYNEFADRYYVGDTLMEPMLWFVDHFTKILGPVCVTGVILLSSSIITIAYTIGLPFYMKQNICILVLALIIGHWLLINVVFYYYMAYTTEPGYPPQGAMITEAVSICKRCIAPKPPRTHHCIVCNRCILKMDHHCPWLNNCVGHFNHRYFFMFCIYSWVGIVFVIIFGIPIAYDHFFGSSENNSFSPILINVAKDIAKHVIFKTHLLQKDDVHYQNVPSNSTDLINKWPDTLYHSCIVYAALVCVAVLFILGGLLAWHSRLITNGETSIEGHINKKERERFLKEGQIYKNPYDFGPAKNWKIFLCIGYHR</sequence>
<evidence type="ECO:0000256" key="7">
    <source>
        <dbReference type="RuleBase" id="RU079119"/>
    </source>
</evidence>
<comment type="catalytic activity">
    <reaction evidence="7">
        <text>L-cysteinyl-[protein] + hexadecanoyl-CoA = S-hexadecanoyl-L-cysteinyl-[protein] + CoA</text>
        <dbReference type="Rhea" id="RHEA:36683"/>
        <dbReference type="Rhea" id="RHEA-COMP:10131"/>
        <dbReference type="Rhea" id="RHEA-COMP:11032"/>
        <dbReference type="ChEBI" id="CHEBI:29950"/>
        <dbReference type="ChEBI" id="CHEBI:57287"/>
        <dbReference type="ChEBI" id="CHEBI:57379"/>
        <dbReference type="ChEBI" id="CHEBI:74151"/>
        <dbReference type="EC" id="2.3.1.225"/>
    </reaction>
</comment>
<feature type="transmembrane region" description="Helical" evidence="7">
    <location>
        <begin position="269"/>
        <end position="290"/>
    </location>
</feature>
<accession>A0A087U9P1</accession>
<dbReference type="OMA" id="APFEDEW"/>
<evidence type="ECO:0000313" key="9">
    <source>
        <dbReference type="EMBL" id="KFM74080.1"/>
    </source>
</evidence>
<dbReference type="PROSITE" id="PS50216">
    <property type="entry name" value="DHHC"/>
    <property type="match status" value="1"/>
</dbReference>
<feature type="non-terminal residue" evidence="9">
    <location>
        <position position="343"/>
    </location>
</feature>
<dbReference type="OrthoDB" id="331948at2759"/>
<dbReference type="InterPro" id="IPR001594">
    <property type="entry name" value="Palmitoyltrfase_DHHC"/>
</dbReference>
<feature type="transmembrane region" description="Helical" evidence="7">
    <location>
        <begin position="95"/>
        <end position="118"/>
    </location>
</feature>
<dbReference type="InterPro" id="IPR039859">
    <property type="entry name" value="PFA4/ZDH16/20/ERF2-like"/>
</dbReference>